<dbReference type="InterPro" id="IPR010619">
    <property type="entry name" value="ThrE-like_N"/>
</dbReference>
<dbReference type="OrthoDB" id="9763957at2"/>
<evidence type="ECO:0000256" key="4">
    <source>
        <dbReference type="ARBA" id="ARBA00022989"/>
    </source>
</evidence>
<dbReference type="AlphaFoldDB" id="A0A516G8P3"/>
<dbReference type="InterPro" id="IPR050539">
    <property type="entry name" value="ThrE_Dicarb/AminoAcid_Exp"/>
</dbReference>
<gene>
    <name evidence="11" type="ORF">FNH13_05675</name>
</gene>
<evidence type="ECO:0000313" key="12">
    <source>
        <dbReference type="Proteomes" id="UP000315395"/>
    </source>
</evidence>
<accession>A0A516G8P3</accession>
<keyword evidence="4 8" id="KW-1133">Transmembrane helix</keyword>
<feature type="transmembrane region" description="Helical" evidence="8">
    <location>
        <begin position="407"/>
        <end position="425"/>
    </location>
</feature>
<feature type="transmembrane region" description="Helical" evidence="8">
    <location>
        <begin position="348"/>
        <end position="370"/>
    </location>
</feature>
<evidence type="ECO:0000256" key="5">
    <source>
        <dbReference type="ARBA" id="ARBA00023136"/>
    </source>
</evidence>
<reference evidence="11 12" key="1">
    <citation type="submission" date="2019-07" db="EMBL/GenBank/DDBJ databases">
        <title>complete genome sequencing of Ornithinimicrobium sp. H23M54.</title>
        <authorList>
            <person name="Bae J.-W."/>
            <person name="Lee S.-Y."/>
        </authorList>
    </citation>
    <scope>NUCLEOTIDE SEQUENCE [LARGE SCALE GENOMIC DNA]</scope>
    <source>
        <strain evidence="11 12">H23M54</strain>
    </source>
</reference>
<name>A0A516G8P3_9MICO</name>
<dbReference type="RefSeq" id="WP_143782576.1">
    <property type="nucleotide sequence ID" value="NZ_CP041616.1"/>
</dbReference>
<dbReference type="Pfam" id="PF12821">
    <property type="entry name" value="ThrE_2"/>
    <property type="match status" value="1"/>
</dbReference>
<feature type="transmembrane region" description="Helical" evidence="8">
    <location>
        <begin position="463"/>
        <end position="484"/>
    </location>
</feature>
<comment type="subcellular location">
    <subcellularLocation>
        <location evidence="1">Cell membrane</location>
        <topology evidence="1">Multi-pass membrane protein</topology>
    </subcellularLocation>
</comment>
<evidence type="ECO:0000256" key="1">
    <source>
        <dbReference type="ARBA" id="ARBA00004651"/>
    </source>
</evidence>
<evidence type="ECO:0000259" key="9">
    <source>
        <dbReference type="Pfam" id="PF06738"/>
    </source>
</evidence>
<dbReference type="PANTHER" id="PTHR34390">
    <property type="entry name" value="UPF0442 PROTEIN YJJB-RELATED"/>
    <property type="match status" value="1"/>
</dbReference>
<evidence type="ECO:0000256" key="7">
    <source>
        <dbReference type="SAM" id="MobiDB-lite"/>
    </source>
</evidence>
<dbReference type="Proteomes" id="UP000315395">
    <property type="component" value="Chromosome"/>
</dbReference>
<protein>
    <submittedName>
        <fullName evidence="11">Threonine/serine exporter family protein</fullName>
    </submittedName>
</protein>
<dbReference type="GO" id="GO:0015744">
    <property type="term" value="P:succinate transport"/>
    <property type="evidence" value="ECO:0007669"/>
    <property type="project" value="TreeGrafter"/>
</dbReference>
<evidence type="ECO:0000313" key="11">
    <source>
        <dbReference type="EMBL" id="QDO87901.1"/>
    </source>
</evidence>
<dbReference type="KEGG" id="orz:FNH13_05675"/>
<feature type="transmembrane region" description="Helical" evidence="8">
    <location>
        <begin position="431"/>
        <end position="451"/>
    </location>
</feature>
<comment type="similarity">
    <text evidence="6">Belongs to the ThrE exporter (TC 2.A.79) family.</text>
</comment>
<dbReference type="EMBL" id="CP041616">
    <property type="protein sequence ID" value="QDO87901.1"/>
    <property type="molecule type" value="Genomic_DNA"/>
</dbReference>
<dbReference type="Pfam" id="PF06738">
    <property type="entry name" value="ThrE"/>
    <property type="match status" value="1"/>
</dbReference>
<evidence type="ECO:0000256" key="2">
    <source>
        <dbReference type="ARBA" id="ARBA00022475"/>
    </source>
</evidence>
<sequence length="510" mass="53575">MTDRPNLPDVPLGATEVPLGGDVTGPQVITGPQVRATPRVGRDWRRRAQWAVRGVSPPTTAIAVPGSDDEVSQRHARAVIDLALRVGEAMLSTGASASEVVATVLRLTGAYGIRSAHVDITFTSITVSIHRGLNDDPLAVLRVIRVRSLDYTRLQHLQLLVDEIAHRAPGEEALDPEVARDRLAHILSAPHPYRRWLATSGSALLAVGVVVLFGAEWFTMALAALSAVLIDQVQRWLSRLGVAAFFSQAVSAAIPTALAVLIFWLLSQGWDIPGIDQPSLVVIAGIIMLLAGLTVMGAAQDAIDGYYVTAGARGLEVLVLTLGIAVGVTTVLGLAWRLGVPMEISPNLILRGSPLVVTVAAAAIAGGFALSTYTGLRATLLAAAISAGASVIYQVMLELQLGTGESVVLPAAVVGALAYAAHRVLRVPELAIITAGIVPMLPGLAVYRALFQLMDNTVLFPNAATDFIIALSIGLGLASGVWIGQYAARRKFGLDLAAQRARARSRGAPL</sequence>
<keyword evidence="12" id="KW-1185">Reference proteome</keyword>
<feature type="region of interest" description="Disordered" evidence="7">
    <location>
        <begin position="1"/>
        <end position="25"/>
    </location>
</feature>
<keyword evidence="2" id="KW-1003">Cell membrane</keyword>
<keyword evidence="5 8" id="KW-0472">Membrane</keyword>
<organism evidence="11 12">
    <name type="scientific">Ornithinimicrobium ciconiae</name>
    <dbReference type="NCBI Taxonomy" id="2594265"/>
    <lineage>
        <taxon>Bacteria</taxon>
        <taxon>Bacillati</taxon>
        <taxon>Actinomycetota</taxon>
        <taxon>Actinomycetes</taxon>
        <taxon>Micrococcales</taxon>
        <taxon>Ornithinimicrobiaceae</taxon>
        <taxon>Ornithinimicrobium</taxon>
    </lineage>
</organism>
<dbReference type="PANTHER" id="PTHR34390:SF2">
    <property type="entry name" value="SUCCINATE TRANSPORTER SUBUNIT YJJP-RELATED"/>
    <property type="match status" value="1"/>
</dbReference>
<dbReference type="InterPro" id="IPR024528">
    <property type="entry name" value="ThrE_2"/>
</dbReference>
<proteinExistence type="inferred from homology"/>
<feature type="domain" description="Threonine/Serine exporter ThrE" evidence="10">
    <location>
        <begin position="360"/>
        <end position="483"/>
    </location>
</feature>
<feature type="transmembrane region" description="Helical" evidence="8">
    <location>
        <begin position="242"/>
        <end position="266"/>
    </location>
</feature>
<evidence type="ECO:0000256" key="6">
    <source>
        <dbReference type="ARBA" id="ARBA00034125"/>
    </source>
</evidence>
<feature type="transmembrane region" description="Helical" evidence="8">
    <location>
        <begin position="203"/>
        <end position="230"/>
    </location>
</feature>
<feature type="transmembrane region" description="Helical" evidence="8">
    <location>
        <begin position="376"/>
        <end position="395"/>
    </location>
</feature>
<dbReference type="GO" id="GO:0005886">
    <property type="term" value="C:plasma membrane"/>
    <property type="evidence" value="ECO:0007669"/>
    <property type="project" value="UniProtKB-SubCell"/>
</dbReference>
<feature type="domain" description="Threonine/serine exporter-like N-terminal" evidence="9">
    <location>
        <begin position="81"/>
        <end position="334"/>
    </location>
</feature>
<feature type="transmembrane region" description="Helical" evidence="8">
    <location>
        <begin position="278"/>
        <end position="297"/>
    </location>
</feature>
<evidence type="ECO:0000259" key="10">
    <source>
        <dbReference type="Pfam" id="PF12821"/>
    </source>
</evidence>
<evidence type="ECO:0000256" key="3">
    <source>
        <dbReference type="ARBA" id="ARBA00022692"/>
    </source>
</evidence>
<dbReference type="GO" id="GO:0022857">
    <property type="term" value="F:transmembrane transporter activity"/>
    <property type="evidence" value="ECO:0007669"/>
    <property type="project" value="InterPro"/>
</dbReference>
<evidence type="ECO:0000256" key="8">
    <source>
        <dbReference type="SAM" id="Phobius"/>
    </source>
</evidence>
<keyword evidence="3 8" id="KW-0812">Transmembrane</keyword>
<feature type="transmembrane region" description="Helical" evidence="8">
    <location>
        <begin position="317"/>
        <end position="336"/>
    </location>
</feature>